<name>A0A183ATK5_9TREM</name>
<reference evidence="1" key="1">
    <citation type="submission" date="2016-06" db="UniProtKB">
        <authorList>
            <consortium name="WormBaseParasite"/>
        </authorList>
    </citation>
    <scope>IDENTIFICATION</scope>
</reference>
<organism evidence="1">
    <name type="scientific">Echinostoma caproni</name>
    <dbReference type="NCBI Taxonomy" id="27848"/>
    <lineage>
        <taxon>Eukaryota</taxon>
        <taxon>Metazoa</taxon>
        <taxon>Spiralia</taxon>
        <taxon>Lophotrochozoa</taxon>
        <taxon>Platyhelminthes</taxon>
        <taxon>Trematoda</taxon>
        <taxon>Digenea</taxon>
        <taxon>Plagiorchiida</taxon>
        <taxon>Echinostomata</taxon>
        <taxon>Echinostomatoidea</taxon>
        <taxon>Echinostomatidae</taxon>
        <taxon>Echinostoma</taxon>
    </lineage>
</organism>
<dbReference type="WBParaSite" id="ECPE_0001032201-mRNA-1">
    <property type="protein sequence ID" value="ECPE_0001032201-mRNA-1"/>
    <property type="gene ID" value="ECPE_0001032201"/>
</dbReference>
<dbReference type="AlphaFoldDB" id="A0A183ATK5"/>
<sequence>LYLLEKKSGENNNRNSLKALPLTVDSLFSSNFMVTENSILTGGKDNSLFAFDPLSGRVKYNCSRDGCSRTPSTAEAEAMFNRRNAMILVYCVNHIVRAVHIPTDDTRAGFLAENLRADQARLSATVKEVNRKKTLSDFMLGPKFRLPVQLSRDPECPSRDRLVYLGQVDDEVCMQPFLSTRRPFESSASVSGGSADQRALVPWHPRSYPGEWFEDATSTPIPGAEHERTRPEAFSDWVFDSTRDLFMLLIRASELSDRTTTRLPRRDSTLSVLWDKFGHTIHLGLLICVLYLTDRLFRLFHQCGDPKQVPLLSLMS</sequence>
<protein>
    <submittedName>
        <fullName evidence="1">WD_REPEATS_REGION domain-containing protein</fullName>
    </submittedName>
</protein>
<accession>A0A183ATK5</accession>
<evidence type="ECO:0000313" key="1">
    <source>
        <dbReference type="WBParaSite" id="ECPE_0001032201-mRNA-1"/>
    </source>
</evidence>
<proteinExistence type="predicted"/>